<dbReference type="OrthoDB" id="2802148at2759"/>
<gene>
    <name evidence="1" type="ORF">FOMPIDRAFT_117440</name>
</gene>
<sequence length="231" mass="26773">MDVITFELLDEYKFRFENVDQGTQCPECEPVRKRDMETRRLIIPLAFNDSWCFAAQMQQGKLPSVDFADYGISVLELMLGYHAEVLRPSNTPFAEYFERPEFDDINEINILICQWPDHTKIGESGKLEQLSYIGHIPLQRHKSSITTVQLAQLVARVVDEAMWECWRSYMDEEPRHRCWGVATSLLAESGIRTCDIMLKGIHHLGGMTYQPELQLDSSKAGRETSEFWPHK</sequence>
<dbReference type="EMBL" id="KE504279">
    <property type="protein sequence ID" value="EPS93395.1"/>
    <property type="molecule type" value="Genomic_DNA"/>
</dbReference>
<proteinExistence type="predicted"/>
<evidence type="ECO:0000313" key="2">
    <source>
        <dbReference type="Proteomes" id="UP000015241"/>
    </source>
</evidence>
<evidence type="ECO:0000313" key="1">
    <source>
        <dbReference type="EMBL" id="EPS93395.1"/>
    </source>
</evidence>
<reference evidence="1 2" key="1">
    <citation type="journal article" date="2012" name="Science">
        <title>The Paleozoic origin of enzymatic lignin decomposition reconstructed from 31 fungal genomes.</title>
        <authorList>
            <person name="Floudas D."/>
            <person name="Binder M."/>
            <person name="Riley R."/>
            <person name="Barry K."/>
            <person name="Blanchette R.A."/>
            <person name="Henrissat B."/>
            <person name="Martinez A.T."/>
            <person name="Otillar R."/>
            <person name="Spatafora J.W."/>
            <person name="Yadav J.S."/>
            <person name="Aerts A."/>
            <person name="Benoit I."/>
            <person name="Boyd A."/>
            <person name="Carlson A."/>
            <person name="Copeland A."/>
            <person name="Coutinho P.M."/>
            <person name="de Vries R.P."/>
            <person name="Ferreira P."/>
            <person name="Findley K."/>
            <person name="Foster B."/>
            <person name="Gaskell J."/>
            <person name="Glotzer D."/>
            <person name="Gorecki P."/>
            <person name="Heitman J."/>
            <person name="Hesse C."/>
            <person name="Hori C."/>
            <person name="Igarashi K."/>
            <person name="Jurgens J.A."/>
            <person name="Kallen N."/>
            <person name="Kersten P."/>
            <person name="Kohler A."/>
            <person name="Kuees U."/>
            <person name="Kumar T.K.A."/>
            <person name="Kuo A."/>
            <person name="LaButti K."/>
            <person name="Larrondo L.F."/>
            <person name="Lindquist E."/>
            <person name="Ling A."/>
            <person name="Lombard V."/>
            <person name="Lucas S."/>
            <person name="Lundell T."/>
            <person name="Martin R."/>
            <person name="McLaughlin D.J."/>
            <person name="Morgenstern I."/>
            <person name="Morin E."/>
            <person name="Murat C."/>
            <person name="Nagy L.G."/>
            <person name="Nolan M."/>
            <person name="Ohm R.A."/>
            <person name="Patyshakuliyeva A."/>
            <person name="Rokas A."/>
            <person name="Ruiz-Duenas F.J."/>
            <person name="Sabat G."/>
            <person name="Salamov A."/>
            <person name="Samejima M."/>
            <person name="Schmutz J."/>
            <person name="Slot J.C."/>
            <person name="St John F."/>
            <person name="Stenlid J."/>
            <person name="Sun H."/>
            <person name="Sun S."/>
            <person name="Syed K."/>
            <person name="Tsang A."/>
            <person name="Wiebenga A."/>
            <person name="Young D."/>
            <person name="Pisabarro A."/>
            <person name="Eastwood D.C."/>
            <person name="Martin F."/>
            <person name="Cullen D."/>
            <person name="Grigoriev I.V."/>
            <person name="Hibbett D.S."/>
        </authorList>
    </citation>
    <scope>NUCLEOTIDE SEQUENCE</scope>
    <source>
        <strain evidence="2">FP-58527</strain>
    </source>
</reference>
<dbReference type="HOGENOM" id="CLU_1199847_0_0_1"/>
<accession>S8EUQ2</accession>
<dbReference type="InParanoid" id="S8EUQ2"/>
<dbReference type="AlphaFoldDB" id="S8EUQ2"/>
<keyword evidence="2" id="KW-1185">Reference proteome</keyword>
<protein>
    <submittedName>
        <fullName evidence="1">Uncharacterized protein</fullName>
    </submittedName>
</protein>
<name>S8EUQ2_FOMSC</name>
<organism evidence="1 2">
    <name type="scientific">Fomitopsis schrenkii</name>
    <name type="common">Brown rot fungus</name>
    <dbReference type="NCBI Taxonomy" id="2126942"/>
    <lineage>
        <taxon>Eukaryota</taxon>
        <taxon>Fungi</taxon>
        <taxon>Dikarya</taxon>
        <taxon>Basidiomycota</taxon>
        <taxon>Agaricomycotina</taxon>
        <taxon>Agaricomycetes</taxon>
        <taxon>Polyporales</taxon>
        <taxon>Fomitopsis</taxon>
    </lineage>
</organism>
<dbReference type="Proteomes" id="UP000015241">
    <property type="component" value="Unassembled WGS sequence"/>
</dbReference>